<name>A0AAV4MK16_CAEEX</name>
<dbReference type="AlphaFoldDB" id="A0AAV4MK16"/>
<dbReference type="Proteomes" id="UP001054945">
    <property type="component" value="Unassembled WGS sequence"/>
</dbReference>
<dbReference type="EMBL" id="BPLR01002306">
    <property type="protein sequence ID" value="GIX72351.1"/>
    <property type="molecule type" value="Genomic_DNA"/>
</dbReference>
<accession>A0AAV4MK16</accession>
<protein>
    <submittedName>
        <fullName evidence="1">Uncharacterized protein</fullName>
    </submittedName>
</protein>
<organism evidence="1 2">
    <name type="scientific">Caerostris extrusa</name>
    <name type="common">Bark spider</name>
    <name type="synonym">Caerostris bankana</name>
    <dbReference type="NCBI Taxonomy" id="172846"/>
    <lineage>
        <taxon>Eukaryota</taxon>
        <taxon>Metazoa</taxon>
        <taxon>Ecdysozoa</taxon>
        <taxon>Arthropoda</taxon>
        <taxon>Chelicerata</taxon>
        <taxon>Arachnida</taxon>
        <taxon>Araneae</taxon>
        <taxon>Araneomorphae</taxon>
        <taxon>Entelegynae</taxon>
        <taxon>Araneoidea</taxon>
        <taxon>Araneidae</taxon>
        <taxon>Caerostris</taxon>
    </lineage>
</organism>
<comment type="caution">
    <text evidence="1">The sequence shown here is derived from an EMBL/GenBank/DDBJ whole genome shotgun (WGS) entry which is preliminary data.</text>
</comment>
<evidence type="ECO:0000313" key="1">
    <source>
        <dbReference type="EMBL" id="GIX72351.1"/>
    </source>
</evidence>
<sequence>MGLQDGGQMNYLVGMIRKCVLDIVQIFRRGMSIIFRACADCPHGINAWKLALQHRIPCPSLQMGFKLSLTTIAIASRSTQRLLFEKLKCKVLKMLCCGTFAKWKLQKAICSA</sequence>
<reference evidence="1 2" key="1">
    <citation type="submission" date="2021-06" db="EMBL/GenBank/DDBJ databases">
        <title>Caerostris extrusa draft genome.</title>
        <authorList>
            <person name="Kono N."/>
            <person name="Arakawa K."/>
        </authorList>
    </citation>
    <scope>NUCLEOTIDE SEQUENCE [LARGE SCALE GENOMIC DNA]</scope>
</reference>
<evidence type="ECO:0000313" key="2">
    <source>
        <dbReference type="Proteomes" id="UP001054945"/>
    </source>
</evidence>
<proteinExistence type="predicted"/>
<keyword evidence="2" id="KW-1185">Reference proteome</keyword>
<gene>
    <name evidence="1" type="ORF">CEXT_368591</name>
</gene>